<evidence type="ECO:0000313" key="2">
    <source>
        <dbReference type="Proteomes" id="UP000270205"/>
    </source>
</evidence>
<dbReference type="RefSeq" id="WP_125150989.1">
    <property type="nucleotide sequence ID" value="NZ_UYIV01000001.1"/>
</dbReference>
<dbReference type="Proteomes" id="UP000270205">
    <property type="component" value="Unassembled WGS sequence"/>
</dbReference>
<sequence length="269" mass="31713">MKKNIFILFVLFFYTAKAQEDVKIDSLKYRIDYVLSYQNDSTDVHSKDQEEFILMVGKEKSLFVSLNTYKRDSIKNEMFRSRNVSGLNLSNVPKSSFSYRILKNLYDKSVSFHDVFFRTPINYQEKMNLDWQITKDKEKIENLDCGIAYVNYGGRRFKTWYALEIPIAEGPYKFFGLPGLIVKMEDTKGYYKFELSRFKDVSNQKELIVMEKRLLNGKTTTKQDFLSAKINYINNMGEELMKSGIMIGNDAIKKAQDRERKKNNPIEFY</sequence>
<dbReference type="AlphaFoldDB" id="A0A7Z8YNM1"/>
<protein>
    <submittedName>
        <fullName evidence="1">GLPGLI family protein</fullName>
    </submittedName>
</protein>
<name>A0A7Z8YNM1_9FLAO</name>
<comment type="caution">
    <text evidence="1">The sequence shown here is derived from an EMBL/GenBank/DDBJ whole genome shotgun (WGS) entry which is preliminary data.</text>
</comment>
<organism evidence="1 2">
    <name type="scientific">Bergeyella zoohelcum</name>
    <dbReference type="NCBI Taxonomy" id="1015"/>
    <lineage>
        <taxon>Bacteria</taxon>
        <taxon>Pseudomonadati</taxon>
        <taxon>Bacteroidota</taxon>
        <taxon>Flavobacteriia</taxon>
        <taxon>Flavobacteriales</taxon>
        <taxon>Weeksellaceae</taxon>
        <taxon>Bergeyella</taxon>
    </lineage>
</organism>
<evidence type="ECO:0000313" key="1">
    <source>
        <dbReference type="EMBL" id="VDH03570.1"/>
    </source>
</evidence>
<dbReference type="NCBIfam" id="TIGR01200">
    <property type="entry name" value="GLPGLI"/>
    <property type="match status" value="1"/>
</dbReference>
<gene>
    <name evidence="1" type="ORF">NCTC12929_00956</name>
</gene>
<dbReference type="EMBL" id="UYIV01000001">
    <property type="protein sequence ID" value="VDH03570.1"/>
    <property type="molecule type" value="Genomic_DNA"/>
</dbReference>
<dbReference type="Pfam" id="PF09697">
    <property type="entry name" value="Porph_ging"/>
    <property type="match status" value="1"/>
</dbReference>
<proteinExistence type="predicted"/>
<dbReference type="InterPro" id="IPR005901">
    <property type="entry name" value="GLPGLI"/>
</dbReference>
<accession>A0A7Z8YNM1</accession>
<reference evidence="1 2" key="1">
    <citation type="submission" date="2018-11" db="EMBL/GenBank/DDBJ databases">
        <authorList>
            <consortium name="Pathogen Informatics"/>
        </authorList>
    </citation>
    <scope>NUCLEOTIDE SEQUENCE [LARGE SCALE GENOMIC DNA]</scope>
    <source>
        <strain evidence="1 2">NCTC12929</strain>
    </source>
</reference>